<keyword evidence="3" id="KW-1185">Reference proteome</keyword>
<sequence length="95" mass="10767">MDNKKEHRSPNKKHVPRPTNATLGLLWMRGKEAEQNTNLVHPSATCRPHQLSRPILAQPPTLSTVTTFRRNSEPTEPPRHRTSATPCLPVGEFNR</sequence>
<accession>A0A8X7WPH6</accession>
<reference evidence="2 3" key="1">
    <citation type="submission" date="2020-02" db="EMBL/GenBank/DDBJ databases">
        <authorList>
            <person name="Ma Q."/>
            <person name="Huang Y."/>
            <person name="Song X."/>
            <person name="Pei D."/>
        </authorList>
    </citation>
    <scope>NUCLEOTIDE SEQUENCE [LARGE SCALE GENOMIC DNA]</scope>
    <source>
        <strain evidence="2">Sxm20200214</strain>
        <tissue evidence="2">Leaf</tissue>
    </source>
</reference>
<feature type="region of interest" description="Disordered" evidence="1">
    <location>
        <begin position="1"/>
        <end position="21"/>
    </location>
</feature>
<protein>
    <submittedName>
        <fullName evidence="2">Uncharacterized protein</fullName>
    </submittedName>
</protein>
<gene>
    <name evidence="2" type="ORF">Bca52824_005919</name>
</gene>
<proteinExistence type="predicted"/>
<comment type="caution">
    <text evidence="2">The sequence shown here is derived from an EMBL/GenBank/DDBJ whole genome shotgun (WGS) entry which is preliminary data.</text>
</comment>
<feature type="region of interest" description="Disordered" evidence="1">
    <location>
        <begin position="67"/>
        <end position="95"/>
    </location>
</feature>
<dbReference type="AlphaFoldDB" id="A0A8X7WPH6"/>
<feature type="compositionally biased region" description="Basic and acidic residues" evidence="1">
    <location>
        <begin position="70"/>
        <end position="79"/>
    </location>
</feature>
<dbReference type="Proteomes" id="UP000886595">
    <property type="component" value="Unassembled WGS sequence"/>
</dbReference>
<evidence type="ECO:0000256" key="1">
    <source>
        <dbReference type="SAM" id="MobiDB-lite"/>
    </source>
</evidence>
<name>A0A8X7WPH6_BRACI</name>
<evidence type="ECO:0000313" key="2">
    <source>
        <dbReference type="EMBL" id="KAG2334739.1"/>
    </source>
</evidence>
<dbReference type="EMBL" id="JAAMPC010000001">
    <property type="protein sequence ID" value="KAG2334739.1"/>
    <property type="molecule type" value="Genomic_DNA"/>
</dbReference>
<organism evidence="2 3">
    <name type="scientific">Brassica carinata</name>
    <name type="common">Ethiopian mustard</name>
    <name type="synonym">Abyssinian cabbage</name>
    <dbReference type="NCBI Taxonomy" id="52824"/>
    <lineage>
        <taxon>Eukaryota</taxon>
        <taxon>Viridiplantae</taxon>
        <taxon>Streptophyta</taxon>
        <taxon>Embryophyta</taxon>
        <taxon>Tracheophyta</taxon>
        <taxon>Spermatophyta</taxon>
        <taxon>Magnoliopsida</taxon>
        <taxon>eudicotyledons</taxon>
        <taxon>Gunneridae</taxon>
        <taxon>Pentapetalae</taxon>
        <taxon>rosids</taxon>
        <taxon>malvids</taxon>
        <taxon>Brassicales</taxon>
        <taxon>Brassicaceae</taxon>
        <taxon>Brassiceae</taxon>
        <taxon>Brassica</taxon>
    </lineage>
</organism>
<evidence type="ECO:0000313" key="3">
    <source>
        <dbReference type="Proteomes" id="UP000886595"/>
    </source>
</evidence>